<reference evidence="1" key="1">
    <citation type="submission" date="2023-11" db="EMBL/GenBank/DDBJ databases">
        <authorList>
            <person name="Poullet M."/>
        </authorList>
    </citation>
    <scope>NUCLEOTIDE SEQUENCE</scope>
    <source>
        <strain evidence="1">E1834</strain>
    </source>
</reference>
<organism evidence="1 2">
    <name type="scientific">Meloidogyne enterolobii</name>
    <name type="common">Root-knot nematode worm</name>
    <name type="synonym">Meloidogyne mayaguensis</name>
    <dbReference type="NCBI Taxonomy" id="390850"/>
    <lineage>
        <taxon>Eukaryota</taxon>
        <taxon>Metazoa</taxon>
        <taxon>Ecdysozoa</taxon>
        <taxon>Nematoda</taxon>
        <taxon>Chromadorea</taxon>
        <taxon>Rhabditida</taxon>
        <taxon>Tylenchina</taxon>
        <taxon>Tylenchomorpha</taxon>
        <taxon>Tylenchoidea</taxon>
        <taxon>Meloidogynidae</taxon>
        <taxon>Meloidogyninae</taxon>
        <taxon>Meloidogyne</taxon>
    </lineage>
</organism>
<name>A0ACB0ZR89_MELEN</name>
<keyword evidence="2" id="KW-1185">Reference proteome</keyword>
<evidence type="ECO:0000313" key="2">
    <source>
        <dbReference type="Proteomes" id="UP001497535"/>
    </source>
</evidence>
<comment type="caution">
    <text evidence="1">The sequence shown here is derived from an EMBL/GenBank/DDBJ whole genome shotgun (WGS) entry which is preliminary data.</text>
</comment>
<dbReference type="Proteomes" id="UP001497535">
    <property type="component" value="Unassembled WGS sequence"/>
</dbReference>
<dbReference type="EMBL" id="CAVMJV010000042">
    <property type="protein sequence ID" value="CAK5080813.1"/>
    <property type="molecule type" value="Genomic_DNA"/>
</dbReference>
<proteinExistence type="predicted"/>
<gene>
    <name evidence="1" type="ORF">MENTE1834_LOCUS28009</name>
</gene>
<protein>
    <submittedName>
        <fullName evidence="1">Uncharacterized protein</fullName>
    </submittedName>
</protein>
<accession>A0ACB0ZR89</accession>
<evidence type="ECO:0000313" key="1">
    <source>
        <dbReference type="EMBL" id="CAK5080813.1"/>
    </source>
</evidence>
<sequence>MKILLKEFVFGFIYIWIVKVIKHRFYHQNNLNKFLVMWFNFLHQ</sequence>